<dbReference type="Pfam" id="PF00675">
    <property type="entry name" value="Peptidase_M16"/>
    <property type="match status" value="1"/>
</dbReference>
<feature type="domain" description="Peptidase M16 C-terminal" evidence="7">
    <location>
        <begin position="209"/>
        <end position="292"/>
    </location>
</feature>
<dbReference type="SUPFAM" id="SSF63411">
    <property type="entry name" value="LuxS/MPP-like metallohydrolase"/>
    <property type="match status" value="3"/>
</dbReference>
<keyword evidence="5" id="KW-0482">Metalloprotease</keyword>
<accession>A0A9X2R8Z3</accession>
<dbReference type="PANTHER" id="PTHR43690">
    <property type="entry name" value="NARDILYSIN"/>
    <property type="match status" value="1"/>
</dbReference>
<dbReference type="Proteomes" id="UP001155280">
    <property type="component" value="Unassembled WGS sequence"/>
</dbReference>
<dbReference type="InterPro" id="IPR007863">
    <property type="entry name" value="Peptidase_M16_C"/>
</dbReference>
<gene>
    <name evidence="8" type="ORF">MKO06_11605</name>
</gene>
<sequence>MKVIKMIQHTLIILFILFGGSTAFSQKAIKENQENLKILDSTVRYGKLDNGFTYYLKHNENPPGRIEMILSVKAGYFQESQNQIEYAHLIEHMGSFYTGKFPNLTNFTDSIGIYNHARTDYEKTHYTLSFAAGNQVRLNAAMQILHEWSTNMLFKPEDLALQSGAVIAEGRPKDFYNHWLLDTLSNTTLSNTNFHLIKYPKKVESMKHVDLNEISKFYKDWYRPDLQAAIIVGDVNVDSLETIIRKKFTDLKVANNPKDPEIINKKFDLQLPGKNQYVSIRDSINKKRRIIILKKKINHDDDILRSKEDLKNMILQRLSMNILTKLHSPLMKQYEPPFIRYTNKFGANGLANRQLQVSLWEIPVRKDENIEEKIFNFFKADRIIKEQINTSLLNKEKSELLNELIIKANNSQDIALKFQDHFIYNNKTWPLDEKKDILKDIGVSEISDYIADQWNLNIDTDFIFFNVDDEQIPDHGQIMKWLKNSRDSSSQPVFNFIPIDSLPNQFSSISQNKIYKENYKENIIGLTKVKLNNGINLVFKPSAPASPRYDDVVSILGYKKISVATSDVKNYIATTASPDMIISGEAGGYSKFQLQDFMINKQIRLRSQTTENEFNIEGEFRAEDVKNFFNLLYLYITDPNENSKAFQSWKSDKQELMSGYKYGLNDVLLKDISNELQYSNLPKLSKDELREIDYSTYLRAYKKGFGNLSGYTFIITGDFDTDKLLPQITHYLSEFPTLTNQYSKTVENYQYNYKPFEETVHFKNLKQAVVELSFPVRVAKDIKTQVQLDLLVKKLNQMIFDRLRIDCYTPRASGKWMDYKNGIYAFKISFDSEVGNEQRMIQFALEEFHSLKENGVTIEWLNTAIDQERNKYGQNLETFWMLNFWPEYLKKSLQHNEDPEEKVLKYESVISHFINLEEMNKAAMKYLSVETSQQLIILPEIEF</sequence>
<dbReference type="AlphaFoldDB" id="A0A9X2R8Z3"/>
<feature type="domain" description="Peptidase M16 C-terminal" evidence="7">
    <location>
        <begin position="711"/>
        <end position="867"/>
    </location>
</feature>
<evidence type="ECO:0000256" key="1">
    <source>
        <dbReference type="ARBA" id="ARBA00007261"/>
    </source>
</evidence>
<keyword evidence="9" id="KW-1185">Reference proteome</keyword>
<dbReference type="InterPro" id="IPR011765">
    <property type="entry name" value="Pept_M16_N"/>
</dbReference>
<name>A0A9X2R8Z3_9FLAO</name>
<keyword evidence="3" id="KW-0378">Hydrolase</keyword>
<keyword evidence="2" id="KW-0645">Protease</keyword>
<evidence type="ECO:0000259" key="6">
    <source>
        <dbReference type="Pfam" id="PF00675"/>
    </source>
</evidence>
<reference evidence="8" key="1">
    <citation type="submission" date="2022-07" db="EMBL/GenBank/DDBJ databases">
        <title>Gramela sediminis sp. nov., isolated from deep-sea sediment of the Indian Ocean.</title>
        <authorList>
            <person name="Shi H."/>
        </authorList>
    </citation>
    <scope>NUCLEOTIDE SEQUENCE</scope>
    <source>
        <strain evidence="8">GC03-9</strain>
    </source>
</reference>
<organism evidence="8 9">
    <name type="scientific">Christiangramia oceanisediminis</name>
    <dbReference type="NCBI Taxonomy" id="2920386"/>
    <lineage>
        <taxon>Bacteria</taxon>
        <taxon>Pseudomonadati</taxon>
        <taxon>Bacteroidota</taxon>
        <taxon>Flavobacteriia</taxon>
        <taxon>Flavobacteriales</taxon>
        <taxon>Flavobacteriaceae</taxon>
        <taxon>Christiangramia</taxon>
    </lineage>
</organism>
<keyword evidence="4" id="KW-0862">Zinc</keyword>
<dbReference type="RefSeq" id="WP_241551321.1">
    <property type="nucleotide sequence ID" value="NZ_JANCNS010000002.1"/>
</dbReference>
<dbReference type="EMBL" id="JANCNS010000002">
    <property type="protein sequence ID" value="MCP9200558.1"/>
    <property type="molecule type" value="Genomic_DNA"/>
</dbReference>
<evidence type="ECO:0000256" key="3">
    <source>
        <dbReference type="ARBA" id="ARBA00022801"/>
    </source>
</evidence>
<evidence type="ECO:0000313" key="8">
    <source>
        <dbReference type="EMBL" id="MCP9200558.1"/>
    </source>
</evidence>
<dbReference type="InterPro" id="IPR011249">
    <property type="entry name" value="Metalloenz_LuxS/M16"/>
</dbReference>
<dbReference type="PANTHER" id="PTHR43690:SF17">
    <property type="entry name" value="PROTEIN YHJJ"/>
    <property type="match status" value="1"/>
</dbReference>
<evidence type="ECO:0000256" key="2">
    <source>
        <dbReference type="ARBA" id="ARBA00022670"/>
    </source>
</evidence>
<evidence type="ECO:0000256" key="5">
    <source>
        <dbReference type="ARBA" id="ARBA00023049"/>
    </source>
</evidence>
<comment type="similarity">
    <text evidence="1">Belongs to the peptidase M16 family.</text>
</comment>
<protein>
    <submittedName>
        <fullName evidence="8">Insulinase family protein</fullName>
    </submittedName>
</protein>
<evidence type="ECO:0000259" key="7">
    <source>
        <dbReference type="Pfam" id="PF05193"/>
    </source>
</evidence>
<comment type="caution">
    <text evidence="8">The sequence shown here is derived from an EMBL/GenBank/DDBJ whole genome shotgun (WGS) entry which is preliminary data.</text>
</comment>
<dbReference type="GO" id="GO:0006508">
    <property type="term" value="P:proteolysis"/>
    <property type="evidence" value="ECO:0007669"/>
    <property type="project" value="UniProtKB-KW"/>
</dbReference>
<dbReference type="Gene3D" id="3.30.830.10">
    <property type="entry name" value="Metalloenzyme, LuxS/M16 peptidase-like"/>
    <property type="match status" value="3"/>
</dbReference>
<evidence type="ECO:0000256" key="4">
    <source>
        <dbReference type="ARBA" id="ARBA00022833"/>
    </source>
</evidence>
<feature type="domain" description="Peptidase M16 N-terminal" evidence="6">
    <location>
        <begin position="68"/>
        <end position="192"/>
    </location>
</feature>
<dbReference type="GO" id="GO:0046872">
    <property type="term" value="F:metal ion binding"/>
    <property type="evidence" value="ECO:0007669"/>
    <property type="project" value="InterPro"/>
</dbReference>
<dbReference type="Pfam" id="PF05193">
    <property type="entry name" value="Peptidase_M16_C"/>
    <property type="match status" value="2"/>
</dbReference>
<dbReference type="GO" id="GO:0008237">
    <property type="term" value="F:metallopeptidase activity"/>
    <property type="evidence" value="ECO:0007669"/>
    <property type="project" value="UniProtKB-KW"/>
</dbReference>
<dbReference type="InterPro" id="IPR050626">
    <property type="entry name" value="Peptidase_M16"/>
</dbReference>
<evidence type="ECO:0000313" key="9">
    <source>
        <dbReference type="Proteomes" id="UP001155280"/>
    </source>
</evidence>
<proteinExistence type="inferred from homology"/>